<dbReference type="OrthoDB" id="9802600at2"/>
<dbReference type="PANTHER" id="PTHR31084:SF19">
    <property type="entry name" value="GLYCOSYL HYDROLASE FAMILY 95 N-TERMINAL DOMAIN-CONTAINING PROTEIN"/>
    <property type="match status" value="1"/>
</dbReference>
<dbReference type="Pfam" id="PF14498">
    <property type="entry name" value="Glyco_hyd_65N_2"/>
    <property type="match status" value="1"/>
</dbReference>
<accession>A0A3S0CP92</accession>
<feature type="domain" description="Glycosyl hydrolase family 95 catalytic" evidence="3">
    <location>
        <begin position="309"/>
        <end position="712"/>
    </location>
</feature>
<sequence length="796" mass="90158">MIFSNSKRTTCTFLLTTFVIFLNSVFSFGQESKDPKLWYKQPAHSWMKEALPIGNGYLGAMFFGGIEEEHIQFNEETLWTGGKGEWNEYNGGNREGAHKHLPEVRRLLDSGKYEEAHQLANRELTGVIKADKGNSVWEGYGAYQPFGDLFVRPQSSGSPSNYSRELNISKGIATVKYITEGVSHKREYFANYPSRTLVFRFQNDNPQGVDYVLRQTTEHKNVDISYKDGQLVMSGYLENNRMGFESRVVVESDGKILPFTDGKLSVKSANNLTLYLTASTDYKNEYPHYSGRKYKELNKKTIETVLSKGYDALLSEHLTDYSNLFSRVDFTLDGVDKDNIPTDERLRLYASGGEDPYLETLYFQYGRYLLISSSRPGTMPANLQGKWNNMTNPPWASDYHANINIQMIYWPAEITNLSECHEPLIEYIDKLRPPGRKSARDFFNAEGWIVNTMNNPFGYTAPGWGFPWGFFPAGAAWYSRHVWEHYEFSGDRNYLKEKGYPIMKEAAQFWLDYLTEDEDGFLVSSPSYSPEHGGISTGAYMDIEITWDIFANCIKACEDLGLDNGFKEKLIAAKSKLLPLKIGKWGQLQEWKEDVDDPTNKHRHVSHLYALYPGTQVNTVRTPDLVNAARVSLNARGDDGTGWSIGWKINFWARLLDGDRSYKLLNRAMQLTQTGGVNMMDGGGVYNNLFSTHPPFQLDGNMGATAGMAEMLLQSHSGEIHILPALPKAWSTGKIGGLKARGGIEVDMAWSHGKLDKLTLKCDHDQTVKIRYHNEVIRFDLKAGKVLNLDGSLMVN</sequence>
<comment type="caution">
    <text evidence="4">The sequence shown here is derived from an EMBL/GenBank/DDBJ whole genome shotgun (WGS) entry which is preliminary data.</text>
</comment>
<feature type="domain" description="Glycosyl hydrolase family 95 N-terminal" evidence="1">
    <location>
        <begin position="37"/>
        <end position="284"/>
    </location>
</feature>
<dbReference type="AlphaFoldDB" id="A0A3S0CP92"/>
<organism evidence="4 5">
    <name type="scientific">Arenibacter aquaticus</name>
    <dbReference type="NCBI Taxonomy" id="2489054"/>
    <lineage>
        <taxon>Bacteria</taxon>
        <taxon>Pseudomonadati</taxon>
        <taxon>Bacteroidota</taxon>
        <taxon>Flavobacteriia</taxon>
        <taxon>Flavobacteriales</taxon>
        <taxon>Flavobacteriaceae</taxon>
        <taxon>Arenibacter</taxon>
    </lineage>
</organism>
<protein>
    <submittedName>
        <fullName evidence="4">Glycoside hydrolase family 95 protein</fullName>
    </submittedName>
</protein>
<gene>
    <name evidence="4" type="ORF">EHW67_09085</name>
</gene>
<dbReference type="Gene3D" id="1.50.10.10">
    <property type="match status" value="1"/>
</dbReference>
<keyword evidence="5" id="KW-1185">Reference proteome</keyword>
<evidence type="ECO:0000313" key="5">
    <source>
        <dbReference type="Proteomes" id="UP000267585"/>
    </source>
</evidence>
<dbReference type="PANTHER" id="PTHR31084">
    <property type="entry name" value="ALPHA-L-FUCOSIDASE 2"/>
    <property type="match status" value="1"/>
</dbReference>
<dbReference type="InterPro" id="IPR012341">
    <property type="entry name" value="6hp_glycosidase-like_sf"/>
</dbReference>
<dbReference type="InterPro" id="IPR054363">
    <property type="entry name" value="GH95_cat"/>
</dbReference>
<dbReference type="InterPro" id="IPR049053">
    <property type="entry name" value="AFCA-like_C"/>
</dbReference>
<dbReference type="Gene3D" id="2.70.98.50">
    <property type="entry name" value="putative glycoside hydrolase family protein from bacillus halodurans"/>
    <property type="match status" value="1"/>
</dbReference>
<name>A0A3S0CP92_9FLAO</name>
<dbReference type="InterPro" id="IPR016518">
    <property type="entry name" value="Alpha-L-fucosidase"/>
</dbReference>
<dbReference type="InterPro" id="IPR008928">
    <property type="entry name" value="6-hairpin_glycosidase_sf"/>
</dbReference>
<feature type="domain" description="Alpha fucosidase A-like C-terminal" evidence="2">
    <location>
        <begin position="714"/>
        <end position="776"/>
    </location>
</feature>
<dbReference type="RefSeq" id="WP_126162057.1">
    <property type="nucleotide sequence ID" value="NZ_RQPJ01000003.1"/>
</dbReference>
<dbReference type="GO" id="GO:0004560">
    <property type="term" value="F:alpha-L-fucosidase activity"/>
    <property type="evidence" value="ECO:0007669"/>
    <property type="project" value="InterPro"/>
</dbReference>
<dbReference type="EMBL" id="RQPJ01000003">
    <property type="protein sequence ID" value="RTE54069.1"/>
    <property type="molecule type" value="Genomic_DNA"/>
</dbReference>
<evidence type="ECO:0000259" key="3">
    <source>
        <dbReference type="Pfam" id="PF22124"/>
    </source>
</evidence>
<dbReference type="GO" id="GO:0005975">
    <property type="term" value="P:carbohydrate metabolic process"/>
    <property type="evidence" value="ECO:0007669"/>
    <property type="project" value="InterPro"/>
</dbReference>
<dbReference type="PIRSF" id="PIRSF007663">
    <property type="entry name" value="UCP007663"/>
    <property type="match status" value="1"/>
</dbReference>
<dbReference type="SUPFAM" id="SSF48208">
    <property type="entry name" value="Six-hairpin glycosidases"/>
    <property type="match status" value="1"/>
</dbReference>
<dbReference type="Proteomes" id="UP000267585">
    <property type="component" value="Unassembled WGS sequence"/>
</dbReference>
<evidence type="ECO:0000313" key="4">
    <source>
        <dbReference type="EMBL" id="RTE54069.1"/>
    </source>
</evidence>
<dbReference type="Pfam" id="PF21307">
    <property type="entry name" value="Glyco_hydro_95_C"/>
    <property type="match status" value="1"/>
</dbReference>
<evidence type="ECO:0000259" key="2">
    <source>
        <dbReference type="Pfam" id="PF21307"/>
    </source>
</evidence>
<keyword evidence="4" id="KW-0378">Hydrolase</keyword>
<proteinExistence type="predicted"/>
<dbReference type="Pfam" id="PF22124">
    <property type="entry name" value="Glyco_hydro_95_cat"/>
    <property type="match status" value="1"/>
</dbReference>
<reference evidence="4 5" key="1">
    <citation type="submission" date="2018-11" db="EMBL/GenBank/DDBJ databases">
        <title>Arenibacter aquaticus sp.nov., a marine bacterium isolated from surface seawater in the South China Sea.</title>
        <authorList>
            <person name="Guo J."/>
            <person name="Sun J."/>
        </authorList>
    </citation>
    <scope>NUCLEOTIDE SEQUENCE [LARGE SCALE GENOMIC DNA]</scope>
    <source>
        <strain evidence="4 5">GUO666</strain>
    </source>
</reference>
<dbReference type="InterPro" id="IPR027414">
    <property type="entry name" value="GH95_N_dom"/>
</dbReference>
<evidence type="ECO:0000259" key="1">
    <source>
        <dbReference type="Pfam" id="PF14498"/>
    </source>
</evidence>